<name>A0ABP0EU90_9RICK</name>
<feature type="region of interest" description="Disordered" evidence="1">
    <location>
        <begin position="23"/>
        <end position="98"/>
    </location>
</feature>
<proteinExistence type="predicted"/>
<sequence length="197" mass="22440">MLSLNSIINFLKELLEKRQYEAKKKQRKLEAMKRAQMAVANSPINKKKPKSTDSGSNSSLDSGRPDSSATATPKKKFTNDFAKRPKTKPSFDKEEKKTFAEKKVKRDITTEKSKKFNDSFKDRLKSSKSDLVYLVRGKDGEKSAWHYVLVDRPKLQIFLRKTQGGSLDVADYGKVLYSGWGQDPPQDIVDKINKEFG</sequence>
<dbReference type="RefSeq" id="WP_338363320.1">
    <property type="nucleotide sequence ID" value="NZ_CAWVOK010000003.1"/>
</dbReference>
<feature type="compositionally biased region" description="Basic and acidic residues" evidence="1">
    <location>
        <begin position="77"/>
        <end position="98"/>
    </location>
</feature>
<feature type="compositionally biased region" description="Basic and acidic residues" evidence="1">
    <location>
        <begin position="23"/>
        <end position="33"/>
    </location>
</feature>
<gene>
    <name evidence="2" type="ORF">CAXC1_120030</name>
</gene>
<keyword evidence="3" id="KW-1185">Reference proteome</keyword>
<dbReference type="EMBL" id="CAWVOK010000003">
    <property type="protein sequence ID" value="CAK8162348.1"/>
    <property type="molecule type" value="Genomic_DNA"/>
</dbReference>
<evidence type="ECO:0000313" key="2">
    <source>
        <dbReference type="EMBL" id="CAK8162348.1"/>
    </source>
</evidence>
<dbReference type="Proteomes" id="UP001314181">
    <property type="component" value="Unassembled WGS sequence"/>
</dbReference>
<evidence type="ECO:0000313" key="3">
    <source>
        <dbReference type="Proteomes" id="UP001314181"/>
    </source>
</evidence>
<evidence type="ECO:0000256" key="1">
    <source>
        <dbReference type="SAM" id="MobiDB-lite"/>
    </source>
</evidence>
<accession>A0ABP0EU90</accession>
<comment type="caution">
    <text evidence="2">The sequence shown here is derived from an EMBL/GenBank/DDBJ whole genome shotgun (WGS) entry which is preliminary data.</text>
</comment>
<reference evidence="2 3" key="1">
    <citation type="submission" date="2024-01" db="EMBL/GenBank/DDBJ databases">
        <authorList>
            <person name="Kunselman E."/>
        </authorList>
    </citation>
    <scope>NUCLEOTIDE SEQUENCE [LARGE SCALE GENOMIC DNA]</scope>
    <source>
        <strain evidence="2">2 abalone samples</strain>
    </source>
</reference>
<feature type="compositionally biased region" description="Low complexity" evidence="1">
    <location>
        <begin position="52"/>
        <end position="62"/>
    </location>
</feature>
<protein>
    <submittedName>
        <fullName evidence="2">Uncharacterized protein</fullName>
    </submittedName>
</protein>
<organism evidence="2 3">
    <name type="scientific">Candidatus Xenohaliotis californiensis</name>
    <dbReference type="NCBI Taxonomy" id="84677"/>
    <lineage>
        <taxon>Bacteria</taxon>
        <taxon>Pseudomonadati</taxon>
        <taxon>Pseudomonadota</taxon>
        <taxon>Alphaproteobacteria</taxon>
        <taxon>Rickettsiales</taxon>
        <taxon>Anaplasmataceae</taxon>
        <taxon>Candidatus Xenohaliotis</taxon>
    </lineage>
</organism>